<dbReference type="Pfam" id="PF04755">
    <property type="entry name" value="PAP_fibrillin"/>
    <property type="match status" value="1"/>
</dbReference>
<feature type="domain" description="Plastid lipid-associated protein/fibrillin conserved" evidence="1">
    <location>
        <begin position="37"/>
        <end position="210"/>
    </location>
</feature>
<dbReference type="InterPro" id="IPR006843">
    <property type="entry name" value="PAP/fibrillin_dom"/>
</dbReference>
<dbReference type="AlphaFoldDB" id="A0A401IFD4"/>
<sequence length="212" mass="23890">MNIPETVNLKQKLLTTIEKLKTPGQIKRGSPLTNVKLNDKVAKEIEYLTQCVEAKNPNLYPLLYAVNLLDGIWKLEYSTSREIRALTSLKYGFQVGAVYQVIDLKTKSFFNQAFVQHSLRLLSGNVLVTATFEPAKENGCPLPNQKLNINFDKRYLSIEKIGQIPTPKLSPFKVVPARNPPQRIPTFNITYLDENLRIGRGGDGGLYILSKV</sequence>
<accession>A0A401IFD4</accession>
<dbReference type="Proteomes" id="UP000287247">
    <property type="component" value="Unassembled WGS sequence"/>
</dbReference>
<dbReference type="InterPro" id="IPR039633">
    <property type="entry name" value="PAP"/>
</dbReference>
<dbReference type="EMBL" id="BDQK01000005">
    <property type="protein sequence ID" value="GBF79988.1"/>
    <property type="molecule type" value="Genomic_DNA"/>
</dbReference>
<protein>
    <submittedName>
        <fullName evidence="2">PAP fibrillin</fullName>
    </submittedName>
</protein>
<comment type="caution">
    <text evidence="2">The sequence shown here is derived from an EMBL/GenBank/DDBJ whole genome shotgun (WGS) entry which is preliminary data.</text>
</comment>
<name>A0A401IFD4_APHSA</name>
<dbReference type="OrthoDB" id="573488at2"/>
<evidence type="ECO:0000313" key="2">
    <source>
        <dbReference type="EMBL" id="GBF79988.1"/>
    </source>
</evidence>
<dbReference type="PANTHER" id="PTHR31906">
    <property type="entry name" value="PLASTID-LIPID-ASSOCIATED PROTEIN 4, CHLOROPLASTIC-RELATED"/>
    <property type="match status" value="1"/>
</dbReference>
<evidence type="ECO:0000313" key="3">
    <source>
        <dbReference type="Proteomes" id="UP000287247"/>
    </source>
</evidence>
<evidence type="ECO:0000259" key="1">
    <source>
        <dbReference type="Pfam" id="PF04755"/>
    </source>
</evidence>
<gene>
    <name evidence="2" type="ORF">AsFPU1_1388</name>
</gene>
<reference evidence="3" key="1">
    <citation type="submission" date="2017-05" db="EMBL/GenBank/DDBJ databases">
        <title>Physiological properties and genetic analysis related to exopolysaccharide production of fresh-water unicellular cyanobacterium Aphanothece sacrum, Suizenji Nori, that has been cultured as a food source in Japan.</title>
        <authorList>
            <person name="Kanesaki Y."/>
            <person name="Yoshikawa S."/>
            <person name="Ohki K."/>
        </authorList>
    </citation>
    <scope>NUCLEOTIDE SEQUENCE [LARGE SCALE GENOMIC DNA]</scope>
    <source>
        <strain evidence="3">FPU1</strain>
    </source>
</reference>
<dbReference type="RefSeq" id="WP_124971935.1">
    <property type="nucleotide sequence ID" value="NZ_BDQK01000005.1"/>
</dbReference>
<proteinExistence type="predicted"/>
<organism evidence="2 3">
    <name type="scientific">Aphanothece sacrum FPU1</name>
    <dbReference type="NCBI Taxonomy" id="1920663"/>
    <lineage>
        <taxon>Bacteria</taxon>
        <taxon>Bacillati</taxon>
        <taxon>Cyanobacteriota</taxon>
        <taxon>Cyanophyceae</taxon>
        <taxon>Oscillatoriophycideae</taxon>
        <taxon>Chroococcales</taxon>
        <taxon>Aphanothecaceae</taxon>
        <taxon>Aphanothece</taxon>
    </lineage>
</organism>
<keyword evidence="3" id="KW-1185">Reference proteome</keyword>